<name>A0A9Q1D7F1_CONCO</name>
<gene>
    <name evidence="9" type="ORF">COCON_G00164520</name>
</gene>
<dbReference type="AlphaFoldDB" id="A0A9Q1D7F1"/>
<dbReference type="Proteomes" id="UP001152803">
    <property type="component" value="Unassembled WGS sequence"/>
</dbReference>
<dbReference type="PANTHER" id="PTHR15746:SF25">
    <property type="entry name" value="CALPONIN HOMOLOGY DOMAIN-CONTAINING PROTEIN DDB_G0272472 ISOFORM X1"/>
    <property type="match status" value="1"/>
</dbReference>
<dbReference type="OrthoDB" id="8956628at2759"/>
<proteinExistence type="predicted"/>
<feature type="compositionally biased region" description="Polar residues" evidence="6">
    <location>
        <begin position="596"/>
        <end position="624"/>
    </location>
</feature>
<dbReference type="Pfam" id="PF00168">
    <property type="entry name" value="C2"/>
    <property type="match status" value="1"/>
</dbReference>
<dbReference type="SUPFAM" id="SSF144270">
    <property type="entry name" value="Eferin C-derminal domain-like"/>
    <property type="match status" value="1"/>
</dbReference>
<feature type="domain" description="FIP-RBD" evidence="8">
    <location>
        <begin position="679"/>
        <end position="741"/>
    </location>
</feature>
<feature type="compositionally biased region" description="Polar residues" evidence="6">
    <location>
        <begin position="244"/>
        <end position="257"/>
    </location>
</feature>
<dbReference type="PANTHER" id="PTHR15746">
    <property type="entry name" value="RAB11-RELATED"/>
    <property type="match status" value="1"/>
</dbReference>
<comment type="subcellular location">
    <subcellularLocation>
        <location evidence="1">Recycling endosome</location>
    </subcellularLocation>
</comment>
<evidence type="ECO:0000256" key="1">
    <source>
        <dbReference type="ARBA" id="ARBA00004172"/>
    </source>
</evidence>
<dbReference type="InterPro" id="IPR035892">
    <property type="entry name" value="C2_domain_sf"/>
</dbReference>
<dbReference type="InterPro" id="IPR019018">
    <property type="entry name" value="Rab-bd_FIP-RBD"/>
</dbReference>
<evidence type="ECO:0000256" key="6">
    <source>
        <dbReference type="SAM" id="MobiDB-lite"/>
    </source>
</evidence>
<dbReference type="InterPro" id="IPR000008">
    <property type="entry name" value="C2_dom"/>
</dbReference>
<feature type="compositionally biased region" description="Basic residues" evidence="6">
    <location>
        <begin position="265"/>
        <end position="275"/>
    </location>
</feature>
<evidence type="ECO:0000313" key="10">
    <source>
        <dbReference type="Proteomes" id="UP001152803"/>
    </source>
</evidence>
<feature type="region of interest" description="Disordered" evidence="6">
    <location>
        <begin position="152"/>
        <end position="228"/>
    </location>
</feature>
<feature type="compositionally biased region" description="Low complexity" evidence="6">
    <location>
        <begin position="178"/>
        <end position="192"/>
    </location>
</feature>
<feature type="domain" description="C2" evidence="7">
    <location>
        <begin position="1"/>
        <end position="119"/>
    </location>
</feature>
<dbReference type="SUPFAM" id="SSF49562">
    <property type="entry name" value="C2 domain (Calcium/lipid-binding domain, CaLB)"/>
    <property type="match status" value="1"/>
</dbReference>
<dbReference type="Gene3D" id="1.20.5.2440">
    <property type="match status" value="1"/>
</dbReference>
<feature type="compositionally biased region" description="Polar residues" evidence="6">
    <location>
        <begin position="319"/>
        <end position="329"/>
    </location>
</feature>
<keyword evidence="10" id="KW-1185">Reference proteome</keyword>
<evidence type="ECO:0000256" key="2">
    <source>
        <dbReference type="ARBA" id="ARBA00022448"/>
    </source>
</evidence>
<evidence type="ECO:0000256" key="4">
    <source>
        <dbReference type="ARBA" id="ARBA00022753"/>
    </source>
</evidence>
<feature type="compositionally biased region" description="Basic and acidic residues" evidence="6">
    <location>
        <begin position="355"/>
        <end position="584"/>
    </location>
</feature>
<evidence type="ECO:0000256" key="5">
    <source>
        <dbReference type="ARBA" id="ARBA00022927"/>
    </source>
</evidence>
<dbReference type="PROSITE" id="PS51511">
    <property type="entry name" value="FIP_RBD"/>
    <property type="match status" value="1"/>
</dbReference>
<keyword evidence="4" id="KW-0967">Endosome</keyword>
<evidence type="ECO:0000256" key="3">
    <source>
        <dbReference type="ARBA" id="ARBA00022553"/>
    </source>
</evidence>
<comment type="caution">
    <text evidence="9">The sequence shown here is derived from an EMBL/GenBank/DDBJ whole genome shotgun (WGS) entry which is preliminary data.</text>
</comment>
<reference evidence="9" key="1">
    <citation type="journal article" date="2023" name="Science">
        <title>Genome structures resolve the early diversification of teleost fishes.</title>
        <authorList>
            <person name="Parey E."/>
            <person name="Louis A."/>
            <person name="Montfort J."/>
            <person name="Bouchez O."/>
            <person name="Roques C."/>
            <person name="Iampietro C."/>
            <person name="Lluch J."/>
            <person name="Castinel A."/>
            <person name="Donnadieu C."/>
            <person name="Desvignes T."/>
            <person name="Floi Bucao C."/>
            <person name="Jouanno E."/>
            <person name="Wen M."/>
            <person name="Mejri S."/>
            <person name="Dirks R."/>
            <person name="Jansen H."/>
            <person name="Henkel C."/>
            <person name="Chen W.J."/>
            <person name="Zahm M."/>
            <person name="Cabau C."/>
            <person name="Klopp C."/>
            <person name="Thompson A.W."/>
            <person name="Robinson-Rechavi M."/>
            <person name="Braasch I."/>
            <person name="Lecointre G."/>
            <person name="Bobe J."/>
            <person name="Postlethwait J.H."/>
            <person name="Berthelot C."/>
            <person name="Roest Crollius H."/>
            <person name="Guiguen Y."/>
        </authorList>
    </citation>
    <scope>NUCLEOTIDE SEQUENCE</scope>
    <source>
        <strain evidence="9">Concon-B</strain>
    </source>
</reference>
<keyword evidence="2" id="KW-0813">Transport</keyword>
<evidence type="ECO:0000259" key="7">
    <source>
        <dbReference type="PROSITE" id="PS50004"/>
    </source>
</evidence>
<dbReference type="GO" id="GO:0015031">
    <property type="term" value="P:protein transport"/>
    <property type="evidence" value="ECO:0007669"/>
    <property type="project" value="UniProtKB-KW"/>
</dbReference>
<dbReference type="Gene3D" id="2.60.40.150">
    <property type="entry name" value="C2 domain"/>
    <property type="match status" value="1"/>
</dbReference>
<dbReference type="EMBL" id="JAFJMO010000012">
    <property type="protein sequence ID" value="KAJ8260729.1"/>
    <property type="molecule type" value="Genomic_DNA"/>
</dbReference>
<organism evidence="9 10">
    <name type="scientific">Conger conger</name>
    <name type="common">Conger eel</name>
    <name type="synonym">Muraena conger</name>
    <dbReference type="NCBI Taxonomy" id="82655"/>
    <lineage>
        <taxon>Eukaryota</taxon>
        <taxon>Metazoa</taxon>
        <taxon>Chordata</taxon>
        <taxon>Craniata</taxon>
        <taxon>Vertebrata</taxon>
        <taxon>Euteleostomi</taxon>
        <taxon>Actinopterygii</taxon>
        <taxon>Neopterygii</taxon>
        <taxon>Teleostei</taxon>
        <taxon>Anguilliformes</taxon>
        <taxon>Congridae</taxon>
        <taxon>Conger</taxon>
    </lineage>
</organism>
<evidence type="ECO:0008006" key="11">
    <source>
        <dbReference type="Google" id="ProtNLM"/>
    </source>
</evidence>
<dbReference type="PROSITE" id="PS50004">
    <property type="entry name" value="C2"/>
    <property type="match status" value="1"/>
</dbReference>
<feature type="region of interest" description="Disordered" evidence="6">
    <location>
        <begin position="319"/>
        <end position="624"/>
    </location>
</feature>
<dbReference type="SMART" id="SM00239">
    <property type="entry name" value="C2"/>
    <property type="match status" value="1"/>
</dbReference>
<keyword evidence="3" id="KW-0597">Phosphoprotein</keyword>
<dbReference type="GO" id="GO:0055037">
    <property type="term" value="C:recycling endosome"/>
    <property type="evidence" value="ECO:0007669"/>
    <property type="project" value="UniProtKB-SubCell"/>
</dbReference>
<protein>
    <recommendedName>
        <fullName evidence="11">Rab11 family-interacting protein 1-like</fullName>
    </recommendedName>
</protein>
<dbReference type="InterPro" id="IPR037245">
    <property type="entry name" value="FIP-RBD_C_sf"/>
</dbReference>
<dbReference type="InterPro" id="IPR037789">
    <property type="entry name" value="FIP_classI"/>
</dbReference>
<dbReference type="GO" id="GO:0045055">
    <property type="term" value="P:regulated exocytosis"/>
    <property type="evidence" value="ECO:0007669"/>
    <property type="project" value="TreeGrafter"/>
</dbReference>
<evidence type="ECO:0000259" key="8">
    <source>
        <dbReference type="PROSITE" id="PS51511"/>
    </source>
</evidence>
<dbReference type="CDD" id="cd08682">
    <property type="entry name" value="C2_Rab11-FIP_classI"/>
    <property type="match status" value="1"/>
</dbReference>
<keyword evidence="5" id="KW-0653">Protein transport</keyword>
<sequence>MSLVDQSQQWYPTSVKVTVFQAKNLRIKGKHGTNDAYAIMQVAKEKVSTSVAEKSVSPVWKEEASFDLPLFHHGNEERCTLRVSVMHRALVGMDKQLGQVAVNLLDLNENQNRNKTEWFKLLDKHGKADKERGEVLLDIQFMRNNMTASMFDLSGQGKSRSRMGKLKDKIRGKKAGLSDSASAIVPSSSSSAQVMTDSEDEAEGVEGDKKKKKKNKLKSLFGPKSNLQRNISQSMVTLGSLSEKNSALSGSRSSGLNVDSPEGKKKFKFLTHKRTGSSDSKSSHDSLSVLGRSKLGGPEQSGVCINGSHVYVETPLENSTLSLNSSDQGSVEDLQWGRGRSEFPSHEEEEESREEQETKRLKEEQERKREEQEKREEEERRKREEEEETRKREEEEEMRKMEVEEMRKREEEEEMKREMKRREVEEMRKREEEEEMRREMRKREVEEMRKREEEEEMRREMKRREEEEMRKREEEQEMRKREVEEMRKREEEEEMRKREVEEMRKREEEEEMRKREEEEVMRREMKRREEEEMRKREEEQEMGKREEIEEMRREEEEVRKREQVLEKNRLEEARKTEQLRNQEEKEAEFELFTEASSRPFTETSSNPFTETSSNPFQESSLNASASQVIRSARISAVRPRPHAVKPLSSLESQYLGADLGQTWSSPGADLGGTEGMTKVMESMEGEDGPYSQLTRSELSSLVLKQQEQLSEKDSKITELEEYIDNLLVRIIEEQPNLLQSINTIKKSV</sequence>
<feature type="compositionally biased region" description="Basic residues" evidence="6">
    <location>
        <begin position="159"/>
        <end position="174"/>
    </location>
</feature>
<accession>A0A9Q1D7F1</accession>
<feature type="compositionally biased region" description="Low complexity" evidence="6">
    <location>
        <begin position="277"/>
        <end position="288"/>
    </location>
</feature>
<dbReference type="FunFam" id="2.60.40.150:FF:000070">
    <property type="entry name" value="rab11 family-interacting protein 2 isoform X1"/>
    <property type="match status" value="1"/>
</dbReference>
<evidence type="ECO:0000313" key="9">
    <source>
        <dbReference type="EMBL" id="KAJ8260729.1"/>
    </source>
</evidence>
<feature type="region of interest" description="Disordered" evidence="6">
    <location>
        <begin position="244"/>
        <end position="305"/>
    </location>
</feature>
<dbReference type="GO" id="GO:0031267">
    <property type="term" value="F:small GTPase binding"/>
    <property type="evidence" value="ECO:0007669"/>
    <property type="project" value="InterPro"/>
</dbReference>
<dbReference type="Pfam" id="PF09457">
    <property type="entry name" value="RBD-FIP"/>
    <property type="match status" value="1"/>
</dbReference>